<proteinExistence type="predicted"/>
<dbReference type="EMBL" id="AOLO01000011">
    <property type="protein sequence ID" value="ELZ99446.1"/>
    <property type="molecule type" value="Genomic_DNA"/>
</dbReference>
<dbReference type="PaxDb" id="523841-HFX_2213"/>
<dbReference type="Proteomes" id="UP000011603">
    <property type="component" value="Unassembled WGS sequence"/>
</dbReference>
<gene>
    <name evidence="1" type="ORF">C439_12869</name>
</gene>
<evidence type="ECO:0000313" key="1">
    <source>
        <dbReference type="EMBL" id="ELZ99446.1"/>
    </source>
</evidence>
<reference evidence="1 2" key="1">
    <citation type="journal article" date="2014" name="PLoS Genet.">
        <title>Phylogenetically driven sequencing of extremely halophilic archaea reveals strategies for static and dynamic osmo-response.</title>
        <authorList>
            <person name="Becker E.A."/>
            <person name="Seitzer P.M."/>
            <person name="Tritt A."/>
            <person name="Larsen D."/>
            <person name="Krusor M."/>
            <person name="Yao A.I."/>
            <person name="Wu D."/>
            <person name="Madern D."/>
            <person name="Eisen J.A."/>
            <person name="Darling A.E."/>
            <person name="Facciotti M.T."/>
        </authorList>
    </citation>
    <scope>NUCLEOTIDE SEQUENCE [LARGE SCALE GENOMIC DNA]</scope>
    <source>
        <strain evidence="2">ATCC 33500 / DSM 1411 / JCM 8866 / NBRC 14739 / NCIMB 2177 / R-4</strain>
    </source>
</reference>
<keyword evidence="2" id="KW-1185">Reference proteome</keyword>
<dbReference type="PATRIC" id="fig|523841.21.peg.2595"/>
<dbReference type="AlphaFoldDB" id="M0IRF6"/>
<comment type="caution">
    <text evidence="1">The sequence shown here is derived from an EMBL/GenBank/DDBJ whole genome shotgun (WGS) entry which is preliminary data.</text>
</comment>
<accession>M0IRF6</accession>
<name>M0IRF6_HALMT</name>
<protein>
    <recommendedName>
        <fullName evidence="3">ABM domain-containing protein</fullName>
    </recommendedName>
</protein>
<evidence type="ECO:0008006" key="3">
    <source>
        <dbReference type="Google" id="ProtNLM"/>
    </source>
</evidence>
<sequence length="130" mass="14506">MDHDGSTTERGGFVMRTSDRYSYEVTYDVVDGSRDEYESWLSAATAQWITAETVCGFQCEHTVVGPGPSVRLRFEFDTLGDWNAFVTAESHHQCLDRLRTMTDNLTTVVWTPVTIPLSATSPSPQSAAYD</sequence>
<evidence type="ECO:0000313" key="2">
    <source>
        <dbReference type="Proteomes" id="UP000011603"/>
    </source>
</evidence>
<organism evidence="1 2">
    <name type="scientific">Haloferax mediterranei (strain ATCC 33500 / DSM 1411 / JCM 8866 / NBRC 14739 / NCIMB 2177 / R-4)</name>
    <name type="common">Halobacterium mediterranei</name>
    <dbReference type="NCBI Taxonomy" id="523841"/>
    <lineage>
        <taxon>Archaea</taxon>
        <taxon>Methanobacteriati</taxon>
        <taxon>Methanobacteriota</taxon>
        <taxon>Stenosarchaea group</taxon>
        <taxon>Halobacteria</taxon>
        <taxon>Halobacteriales</taxon>
        <taxon>Haloferacaceae</taxon>
        <taxon>Haloferax</taxon>
    </lineage>
</organism>